<dbReference type="EC" id="5.1.3.15" evidence="4"/>
<dbReference type="PANTHER" id="PTHR11122">
    <property type="entry name" value="APOSPORY-ASSOCIATED PROTEIN C-RELATED"/>
    <property type="match status" value="1"/>
</dbReference>
<dbReference type="Proteomes" id="UP000320431">
    <property type="component" value="Unassembled WGS sequence"/>
</dbReference>
<evidence type="ECO:0000313" key="6">
    <source>
        <dbReference type="Proteomes" id="UP000320431"/>
    </source>
</evidence>
<dbReference type="Gene3D" id="2.70.98.10">
    <property type="match status" value="1"/>
</dbReference>
<comment type="catalytic activity">
    <reaction evidence="1">
        <text>alpha-D-glucose 6-phosphate = beta-D-glucose 6-phosphate</text>
        <dbReference type="Rhea" id="RHEA:16249"/>
        <dbReference type="ChEBI" id="CHEBI:58225"/>
        <dbReference type="ChEBI" id="CHEBI:58247"/>
        <dbReference type="EC" id="5.1.3.15"/>
    </reaction>
</comment>
<dbReference type="PIRSF" id="PIRSF016020">
    <property type="entry name" value="PHexose_mutarotase"/>
    <property type="match status" value="1"/>
</dbReference>
<sequence length="279" mass="30680">MTQMPPHQQDRDAVLDIRRSAAHRMSMAASSYGGQVLDWQAHGREWLFPGSPGLHRPGSPLRGGVPVIFPQFAAWGDGPRHGIARHRRWLWLPAPDGELALALQASEQTLAAWPHPFRLELHARLASRSLCLALTVHNPGSTPFSFCAALHTYLRVGDIGDAALYGLDGHDYLESLHGPRQRPPRGPLTFAGPVDRVYPEVAAPLRLQDGDDTLGIEMDGFRDVVVWNPGEAAARQLDDLAPGDHRRFVCVEAGRILDPVTLKPGERWQGRQRLSLAAG</sequence>
<dbReference type="RefSeq" id="WP_141482657.1">
    <property type="nucleotide sequence ID" value="NZ_VICD02000219.1"/>
</dbReference>
<evidence type="ECO:0000256" key="3">
    <source>
        <dbReference type="ARBA" id="ARBA00023235"/>
    </source>
</evidence>
<comment type="similarity">
    <text evidence="2 4">Belongs to the glucose-6-phosphate 1-epimerase family.</text>
</comment>
<dbReference type="AlphaFoldDB" id="A0A508ANX0"/>
<reference evidence="5 6" key="1">
    <citation type="submission" date="2019-10" db="EMBL/GenBank/DDBJ databases">
        <title>Lysobacter alkalisoli sp. nov., isolated from saline-alkaline soil.</title>
        <authorList>
            <person name="Sun J.-Q."/>
        </authorList>
    </citation>
    <scope>NUCLEOTIDE SEQUENCE [LARGE SCALE GENOMIC DNA]</scope>
    <source>
        <strain evidence="5 6">KCTC 42381</strain>
    </source>
</reference>
<evidence type="ECO:0000256" key="2">
    <source>
        <dbReference type="ARBA" id="ARBA00005866"/>
    </source>
</evidence>
<dbReference type="PANTHER" id="PTHR11122:SF13">
    <property type="entry name" value="GLUCOSE-6-PHOSPHATE 1-EPIMERASE"/>
    <property type="match status" value="1"/>
</dbReference>
<proteinExistence type="inferred from homology"/>
<keyword evidence="3 4" id="KW-0413">Isomerase</keyword>
<name>A0A508ANX0_9GAMM</name>
<dbReference type="InterPro" id="IPR011013">
    <property type="entry name" value="Gal_mutarotase_sf_dom"/>
</dbReference>
<dbReference type="GO" id="GO:0005737">
    <property type="term" value="C:cytoplasm"/>
    <property type="evidence" value="ECO:0007669"/>
    <property type="project" value="TreeGrafter"/>
</dbReference>
<dbReference type="SUPFAM" id="SSF74650">
    <property type="entry name" value="Galactose mutarotase-like"/>
    <property type="match status" value="1"/>
</dbReference>
<protein>
    <recommendedName>
        <fullName evidence="4">Putative glucose-6-phosphate 1-epimerase</fullName>
        <ecNumber evidence="4">5.1.3.15</ecNumber>
    </recommendedName>
</protein>
<dbReference type="InterPro" id="IPR014718">
    <property type="entry name" value="GH-type_carb-bd"/>
</dbReference>
<organism evidence="5 6">
    <name type="scientific">Marilutibacter maris</name>
    <dbReference type="NCBI Taxonomy" id="1605891"/>
    <lineage>
        <taxon>Bacteria</taxon>
        <taxon>Pseudomonadati</taxon>
        <taxon>Pseudomonadota</taxon>
        <taxon>Gammaproteobacteria</taxon>
        <taxon>Lysobacterales</taxon>
        <taxon>Lysobacteraceae</taxon>
        <taxon>Marilutibacter</taxon>
    </lineage>
</organism>
<dbReference type="InterPro" id="IPR008183">
    <property type="entry name" value="Aldose_1/G6P_1-epimerase"/>
</dbReference>
<comment type="caution">
    <text evidence="5">The sequence shown here is derived from an EMBL/GenBank/DDBJ whole genome shotgun (WGS) entry which is preliminary data.</text>
</comment>
<evidence type="ECO:0000313" key="5">
    <source>
        <dbReference type="EMBL" id="KAB8179321.1"/>
    </source>
</evidence>
<gene>
    <name evidence="5" type="ORF">FKV24_012885</name>
</gene>
<dbReference type="EMBL" id="VICD02000219">
    <property type="protein sequence ID" value="KAB8179321.1"/>
    <property type="molecule type" value="Genomic_DNA"/>
</dbReference>
<evidence type="ECO:0000256" key="1">
    <source>
        <dbReference type="ARBA" id="ARBA00001096"/>
    </source>
</evidence>
<evidence type="ECO:0000256" key="4">
    <source>
        <dbReference type="PIRNR" id="PIRNR016020"/>
    </source>
</evidence>
<dbReference type="Pfam" id="PF01263">
    <property type="entry name" value="Aldose_epim"/>
    <property type="match status" value="1"/>
</dbReference>
<dbReference type="GO" id="GO:0005975">
    <property type="term" value="P:carbohydrate metabolic process"/>
    <property type="evidence" value="ECO:0007669"/>
    <property type="project" value="InterPro"/>
</dbReference>
<dbReference type="GO" id="GO:0030246">
    <property type="term" value="F:carbohydrate binding"/>
    <property type="evidence" value="ECO:0007669"/>
    <property type="project" value="UniProtKB-UniRule"/>
</dbReference>
<dbReference type="InterPro" id="IPR025532">
    <property type="entry name" value="G6P_1-epimerase"/>
</dbReference>
<accession>A0A508ANX0</accession>
<dbReference type="CDD" id="cd09020">
    <property type="entry name" value="D-hex-6-P-epi_like"/>
    <property type="match status" value="1"/>
</dbReference>
<dbReference type="GO" id="GO:0047938">
    <property type="term" value="F:glucose-6-phosphate 1-epimerase activity"/>
    <property type="evidence" value="ECO:0007669"/>
    <property type="project" value="UniProtKB-UniRule"/>
</dbReference>